<comment type="caution">
    <text evidence="2">The sequence shown here is derived from an EMBL/GenBank/DDBJ whole genome shotgun (WGS) entry which is preliminary data.</text>
</comment>
<evidence type="ECO:0000313" key="3">
    <source>
        <dbReference type="Proteomes" id="UP001281614"/>
    </source>
</evidence>
<organism evidence="2 3">
    <name type="scientific">Colletotrichum kahawae</name>
    <name type="common">Coffee berry disease fungus</name>
    <dbReference type="NCBI Taxonomy" id="34407"/>
    <lineage>
        <taxon>Eukaryota</taxon>
        <taxon>Fungi</taxon>
        <taxon>Dikarya</taxon>
        <taxon>Ascomycota</taxon>
        <taxon>Pezizomycotina</taxon>
        <taxon>Sordariomycetes</taxon>
        <taxon>Hypocreomycetidae</taxon>
        <taxon>Glomerellales</taxon>
        <taxon>Glomerellaceae</taxon>
        <taxon>Colletotrichum</taxon>
        <taxon>Colletotrichum gloeosporioides species complex</taxon>
    </lineage>
</organism>
<evidence type="ECO:0000256" key="1">
    <source>
        <dbReference type="SAM" id="MobiDB-lite"/>
    </source>
</evidence>
<keyword evidence="3" id="KW-1185">Reference proteome</keyword>
<sequence length="87" mass="10452">MDQLPAATTHRLQHPLRHFPLRSTLFRELIVLVQSEKQNRLAQNHRREGPRVLSAQQRRGPRSSHHRRAQEGGRSKKRVRFRKRHRL</sequence>
<protein>
    <submittedName>
        <fullName evidence="2">Uncharacterized protein</fullName>
    </submittedName>
</protein>
<feature type="region of interest" description="Disordered" evidence="1">
    <location>
        <begin position="38"/>
        <end position="87"/>
    </location>
</feature>
<feature type="compositionally biased region" description="Basic residues" evidence="1">
    <location>
        <begin position="59"/>
        <end position="68"/>
    </location>
</feature>
<name>A0AAD9XVI1_COLKA</name>
<dbReference type="EMBL" id="VYYT01000875">
    <property type="protein sequence ID" value="KAK2728869.1"/>
    <property type="molecule type" value="Genomic_DNA"/>
</dbReference>
<dbReference type="AlphaFoldDB" id="A0AAD9XVI1"/>
<feature type="compositionally biased region" description="Basic residues" evidence="1">
    <location>
        <begin position="75"/>
        <end position="87"/>
    </location>
</feature>
<proteinExistence type="predicted"/>
<reference evidence="2" key="1">
    <citation type="submission" date="2023-02" db="EMBL/GenBank/DDBJ databases">
        <title>Colletotrichum kahawae CIFC_Que2 genome sequencing and assembly.</title>
        <authorList>
            <person name="Baroncelli R."/>
        </authorList>
    </citation>
    <scope>NUCLEOTIDE SEQUENCE</scope>
    <source>
        <strain evidence="2">CIFC_Que2</strain>
    </source>
</reference>
<accession>A0AAD9XVI1</accession>
<gene>
    <name evidence="2" type="ORF">CKAH01_10697</name>
</gene>
<dbReference type="Proteomes" id="UP001281614">
    <property type="component" value="Unassembled WGS sequence"/>
</dbReference>
<evidence type="ECO:0000313" key="2">
    <source>
        <dbReference type="EMBL" id="KAK2728869.1"/>
    </source>
</evidence>